<name>A0A7S9LAN9_9PSED</name>
<evidence type="ECO:0000313" key="1">
    <source>
        <dbReference type="EMBL" id="QPH50672.1"/>
    </source>
</evidence>
<dbReference type="EMBL" id="CP064946">
    <property type="protein sequence ID" value="QPH50672.1"/>
    <property type="molecule type" value="Genomic_DNA"/>
</dbReference>
<dbReference type="Proteomes" id="UP000594430">
    <property type="component" value="Chromosome"/>
</dbReference>
<organism evidence="1 2">
    <name type="scientific">Pseudomonas fulva</name>
    <dbReference type="NCBI Taxonomy" id="47880"/>
    <lineage>
        <taxon>Bacteria</taxon>
        <taxon>Pseudomonadati</taxon>
        <taxon>Pseudomonadota</taxon>
        <taxon>Gammaproteobacteria</taxon>
        <taxon>Pseudomonadales</taxon>
        <taxon>Pseudomonadaceae</taxon>
        <taxon>Pseudomonas</taxon>
    </lineage>
</organism>
<evidence type="ECO:0000313" key="2">
    <source>
        <dbReference type="Proteomes" id="UP000594430"/>
    </source>
</evidence>
<reference evidence="1 2" key="1">
    <citation type="submission" date="2020-11" db="EMBL/GenBank/DDBJ databases">
        <title>Pseudomonas fulva producing VIM-24.</title>
        <authorList>
            <person name="Liu S."/>
        </authorList>
    </citation>
    <scope>NUCLEOTIDE SEQUENCE [LARGE SCALE GENOMIC DNA]</scope>
    <source>
        <strain evidence="1 2">ZDHY414</strain>
    </source>
</reference>
<protein>
    <submittedName>
        <fullName evidence="1">Uncharacterized protein</fullName>
    </submittedName>
</protein>
<dbReference type="AlphaFoldDB" id="A0A7S9LAN9"/>
<sequence>MEIPKSHIAEFAERLAAEHGVTAEMDRIDRLASTLTRLSGDDVELDRVERLLVGLGRKGILDLDDIFQLMEQYLSHEKNKETPNE</sequence>
<gene>
    <name evidence="1" type="ORF">IZU98_08230</name>
</gene>
<dbReference type="RefSeq" id="WP_196110598.1">
    <property type="nucleotide sequence ID" value="NZ_CP064943.1"/>
</dbReference>
<accession>A0A7S9LAN9</accession>
<proteinExistence type="predicted"/>